<dbReference type="Proteomes" id="UP000184184">
    <property type="component" value="Unassembled WGS sequence"/>
</dbReference>
<keyword evidence="7" id="KW-0449">Lipoprotein</keyword>
<comment type="subcellular location">
    <subcellularLocation>
        <location evidence="1">Membrane</location>
        <topology evidence="1">Lipid-anchor</topology>
    </subcellularLocation>
</comment>
<feature type="domain" description="Spore germination protein N-terminal" evidence="9">
    <location>
        <begin position="24"/>
        <end position="191"/>
    </location>
</feature>
<evidence type="ECO:0000259" key="9">
    <source>
        <dbReference type="Pfam" id="PF25198"/>
    </source>
</evidence>
<evidence type="ECO:0000313" key="11">
    <source>
        <dbReference type="Proteomes" id="UP000184184"/>
    </source>
</evidence>
<evidence type="ECO:0000256" key="6">
    <source>
        <dbReference type="ARBA" id="ARBA00023139"/>
    </source>
</evidence>
<dbReference type="Gene3D" id="3.30.300.210">
    <property type="entry name" value="Nutrient germinant receptor protein C, domain 3"/>
    <property type="match status" value="1"/>
</dbReference>
<dbReference type="PANTHER" id="PTHR35789">
    <property type="entry name" value="SPORE GERMINATION PROTEIN B3"/>
    <property type="match status" value="1"/>
</dbReference>
<evidence type="ECO:0000313" key="10">
    <source>
        <dbReference type="EMBL" id="SHM93802.1"/>
    </source>
</evidence>
<dbReference type="InterPro" id="IPR046953">
    <property type="entry name" value="Spore_GerAC-like_C"/>
</dbReference>
<dbReference type="GO" id="GO:0009847">
    <property type="term" value="P:spore germination"/>
    <property type="evidence" value="ECO:0007669"/>
    <property type="project" value="InterPro"/>
</dbReference>
<keyword evidence="6" id="KW-0564">Palmitate</keyword>
<keyword evidence="4" id="KW-0732">Signal</keyword>
<evidence type="ECO:0000256" key="2">
    <source>
        <dbReference type="ARBA" id="ARBA00007886"/>
    </source>
</evidence>
<dbReference type="EMBL" id="FRCZ01000002">
    <property type="protein sequence ID" value="SHM93802.1"/>
    <property type="molecule type" value="Genomic_DNA"/>
</dbReference>
<feature type="domain" description="Spore germination GerAC-like C-terminal" evidence="8">
    <location>
        <begin position="203"/>
        <end position="356"/>
    </location>
</feature>
<keyword evidence="3" id="KW-0309">Germination</keyword>
<dbReference type="GO" id="GO:0016020">
    <property type="term" value="C:membrane"/>
    <property type="evidence" value="ECO:0007669"/>
    <property type="project" value="UniProtKB-SubCell"/>
</dbReference>
<dbReference type="InterPro" id="IPR008844">
    <property type="entry name" value="Spore_GerAC-like"/>
</dbReference>
<accession>A0A1M7MRT8</accession>
<dbReference type="Pfam" id="PF25198">
    <property type="entry name" value="Spore_GerAC_N"/>
    <property type="match status" value="1"/>
</dbReference>
<organism evidence="10 11">
    <name type="scientific">Gracilibacillus kekensis</name>
    <dbReference type="NCBI Taxonomy" id="1027249"/>
    <lineage>
        <taxon>Bacteria</taxon>
        <taxon>Bacillati</taxon>
        <taxon>Bacillota</taxon>
        <taxon>Bacilli</taxon>
        <taxon>Bacillales</taxon>
        <taxon>Bacillaceae</taxon>
        <taxon>Gracilibacillus</taxon>
    </lineage>
</organism>
<dbReference type="AlphaFoldDB" id="A0A1M7MRT8"/>
<sequence length="361" mass="41565">MHKTKQLFILVILLISLTACIKTKIIDDIELIMMLGYDWNASEEKYIGTAVSPRYGSSEETDMRENSEYTAQAKTIQNINSYIQTKAPNPVEIGKILGVLFGEDLVKHGIEDLLLSINEDPNIGRGIHLAIARNSAESLLKNKMITERTLPRFIENLLLNNSKTNVPEMNLHDFNYRYLGQGMDPFLPIIESTATGIELTALGFFKEDKIIHEIGYDQFFVFKVMYEDCKDHTYEFDWQEQDKSIAITSIYSKTKKKWDGRDKVEIDVEITGTLTESKQLGIRSFKEKDKIEKAISDKLKEEGKDLINQFQELEIDPLMIGASAKGEFRDWNSSDWEKRYPEIEIIPDIEFNLEQSNIIQQ</sequence>
<dbReference type="NCBIfam" id="TIGR02887">
    <property type="entry name" value="spore_ger_x_C"/>
    <property type="match status" value="1"/>
</dbReference>
<evidence type="ECO:0000256" key="3">
    <source>
        <dbReference type="ARBA" id="ARBA00022544"/>
    </source>
</evidence>
<name>A0A1M7MRT8_9BACI</name>
<dbReference type="InterPro" id="IPR057336">
    <property type="entry name" value="GerAC_N"/>
</dbReference>
<proteinExistence type="inferred from homology"/>
<comment type="similarity">
    <text evidence="2">Belongs to the GerABKC lipoprotein family.</text>
</comment>
<keyword evidence="11" id="KW-1185">Reference proteome</keyword>
<evidence type="ECO:0000256" key="1">
    <source>
        <dbReference type="ARBA" id="ARBA00004635"/>
    </source>
</evidence>
<dbReference type="RefSeq" id="WP_073200941.1">
    <property type="nucleotide sequence ID" value="NZ_FRCZ01000002.1"/>
</dbReference>
<dbReference type="PANTHER" id="PTHR35789:SF1">
    <property type="entry name" value="SPORE GERMINATION PROTEIN B3"/>
    <property type="match status" value="1"/>
</dbReference>
<evidence type="ECO:0000256" key="5">
    <source>
        <dbReference type="ARBA" id="ARBA00023136"/>
    </source>
</evidence>
<evidence type="ECO:0000259" key="8">
    <source>
        <dbReference type="Pfam" id="PF05504"/>
    </source>
</evidence>
<gene>
    <name evidence="10" type="ORF">SAMN05216179_1336</name>
</gene>
<reference evidence="10 11" key="1">
    <citation type="submission" date="2016-11" db="EMBL/GenBank/DDBJ databases">
        <authorList>
            <person name="Jaros S."/>
            <person name="Januszkiewicz K."/>
            <person name="Wedrychowicz H."/>
        </authorList>
    </citation>
    <scope>NUCLEOTIDE SEQUENCE [LARGE SCALE GENOMIC DNA]</scope>
    <source>
        <strain evidence="10 11">CGMCC 1.10681</strain>
    </source>
</reference>
<keyword evidence="5" id="KW-0472">Membrane</keyword>
<dbReference type="Pfam" id="PF05504">
    <property type="entry name" value="Spore_GerAC"/>
    <property type="match status" value="1"/>
</dbReference>
<dbReference type="STRING" id="1027249.SAMN05216179_1336"/>
<evidence type="ECO:0000256" key="4">
    <source>
        <dbReference type="ARBA" id="ARBA00022729"/>
    </source>
</evidence>
<dbReference type="InterPro" id="IPR038501">
    <property type="entry name" value="Spore_GerAC_C_sf"/>
</dbReference>
<evidence type="ECO:0000256" key="7">
    <source>
        <dbReference type="ARBA" id="ARBA00023288"/>
    </source>
</evidence>
<dbReference type="PROSITE" id="PS51257">
    <property type="entry name" value="PROKAR_LIPOPROTEIN"/>
    <property type="match status" value="1"/>
</dbReference>
<protein>
    <submittedName>
        <fullName evidence="10">Germination protein, Ger(X)C family</fullName>
    </submittedName>
</protein>
<dbReference type="OrthoDB" id="2592518at2"/>